<keyword evidence="5" id="KW-0012">Acyltransferase</keyword>
<evidence type="ECO:0000256" key="7">
    <source>
        <dbReference type="ARBA" id="ARBA00067695"/>
    </source>
</evidence>
<comment type="caution">
    <text evidence="8">The sequence shown here is derived from an EMBL/GenBank/DDBJ whole genome shotgun (WGS) entry which is preliminary data.</text>
</comment>
<sequence>MDLTMNALDHYQKMLASLEYNCLDPQIQTIWRKQQQLNRLANQSADDDVDPELLPHKSASALIMKPFTISYGLHVYIGERAFINTNSTLQDNAPIHIGEETMIGPNVQMYTANHSLIPSERVAGIEIAKPITIGKRVWIGGGAIILPGVSIGDEAVIGAGAVVTKNVSSKTVVGGNPAKVIKHLD</sequence>
<evidence type="ECO:0000256" key="4">
    <source>
        <dbReference type="ARBA" id="ARBA00022737"/>
    </source>
</evidence>
<evidence type="ECO:0000313" key="9">
    <source>
        <dbReference type="Proteomes" id="UP000613743"/>
    </source>
</evidence>
<dbReference type="InterPro" id="IPR011004">
    <property type="entry name" value="Trimer_LpxA-like_sf"/>
</dbReference>
<reference evidence="8" key="1">
    <citation type="journal article" date="2014" name="Int. J. Syst. Evol. Microbiol.">
        <title>Complete genome sequence of Corynebacterium casei LMG S-19264T (=DSM 44701T), isolated from a smear-ripened cheese.</title>
        <authorList>
            <consortium name="US DOE Joint Genome Institute (JGI-PGF)"/>
            <person name="Walter F."/>
            <person name="Albersmeier A."/>
            <person name="Kalinowski J."/>
            <person name="Ruckert C."/>
        </authorList>
    </citation>
    <scope>NUCLEOTIDE SEQUENCE</scope>
    <source>
        <strain evidence="8">JCM 30804</strain>
    </source>
</reference>
<proteinExistence type="inferred from homology"/>
<dbReference type="CDD" id="cd03357">
    <property type="entry name" value="LbH_MAT_GAT"/>
    <property type="match status" value="1"/>
</dbReference>
<dbReference type="SUPFAM" id="SSF51161">
    <property type="entry name" value="Trimeric LpxA-like enzymes"/>
    <property type="match status" value="1"/>
</dbReference>
<dbReference type="FunFam" id="2.160.10.10:FF:000025">
    <property type="entry name" value="Hexapeptide-repeat containing-acetyltransferase"/>
    <property type="match status" value="1"/>
</dbReference>
<evidence type="ECO:0000256" key="1">
    <source>
        <dbReference type="ARBA" id="ARBA00007274"/>
    </source>
</evidence>
<dbReference type="InterPro" id="IPR018357">
    <property type="entry name" value="Hexapep_transf_CS"/>
</dbReference>
<gene>
    <name evidence="8" type="ORF">GCM10009332_04720</name>
</gene>
<dbReference type="GO" id="GO:0005829">
    <property type="term" value="C:cytosol"/>
    <property type="evidence" value="ECO:0007669"/>
    <property type="project" value="TreeGrafter"/>
</dbReference>
<dbReference type="Gene3D" id="2.160.10.10">
    <property type="entry name" value="Hexapeptide repeat proteins"/>
    <property type="match status" value="1"/>
</dbReference>
<comment type="similarity">
    <text evidence="1">Belongs to the transferase hexapeptide repeat family.</text>
</comment>
<name>A0A917N8G1_9GAMM</name>
<keyword evidence="4" id="KW-0677">Repeat</keyword>
<keyword evidence="2" id="KW-0536">Nodulation</keyword>
<evidence type="ECO:0000256" key="5">
    <source>
        <dbReference type="ARBA" id="ARBA00023315"/>
    </source>
</evidence>
<protein>
    <recommendedName>
        <fullName evidence="7">Nodulation protein L</fullName>
    </recommendedName>
</protein>
<reference evidence="8" key="2">
    <citation type="submission" date="2020-09" db="EMBL/GenBank/DDBJ databases">
        <authorList>
            <person name="Sun Q."/>
            <person name="Ohkuma M."/>
        </authorList>
    </citation>
    <scope>NUCLEOTIDE SEQUENCE</scope>
    <source>
        <strain evidence="8">JCM 30804</strain>
    </source>
</reference>
<keyword evidence="3" id="KW-0808">Transferase</keyword>
<dbReference type="EMBL" id="BMPZ01000001">
    <property type="protein sequence ID" value="GGI70489.1"/>
    <property type="molecule type" value="Genomic_DNA"/>
</dbReference>
<dbReference type="Proteomes" id="UP000613743">
    <property type="component" value="Unassembled WGS sequence"/>
</dbReference>
<dbReference type="GO" id="GO:0008374">
    <property type="term" value="F:O-acyltransferase activity"/>
    <property type="evidence" value="ECO:0007669"/>
    <property type="project" value="TreeGrafter"/>
</dbReference>
<dbReference type="PANTHER" id="PTHR23416">
    <property type="entry name" value="SIALIC ACID SYNTHASE-RELATED"/>
    <property type="match status" value="1"/>
</dbReference>
<dbReference type="Pfam" id="PF14602">
    <property type="entry name" value="Hexapep_2"/>
    <property type="match status" value="1"/>
</dbReference>
<evidence type="ECO:0000256" key="3">
    <source>
        <dbReference type="ARBA" id="ARBA00022679"/>
    </source>
</evidence>
<dbReference type="PANTHER" id="PTHR23416:SF23">
    <property type="entry name" value="ACETYLTRANSFERASE C18B11.09C-RELATED"/>
    <property type="match status" value="1"/>
</dbReference>
<dbReference type="InterPro" id="IPR051159">
    <property type="entry name" value="Hexapeptide_acetyltransf"/>
</dbReference>
<dbReference type="AlphaFoldDB" id="A0A917N8G1"/>
<accession>A0A917N8G1</accession>
<dbReference type="InterPro" id="IPR001451">
    <property type="entry name" value="Hexapep"/>
</dbReference>
<evidence type="ECO:0000256" key="2">
    <source>
        <dbReference type="ARBA" id="ARBA00022458"/>
    </source>
</evidence>
<keyword evidence="9" id="KW-1185">Reference proteome</keyword>
<evidence type="ECO:0000256" key="6">
    <source>
        <dbReference type="ARBA" id="ARBA00055587"/>
    </source>
</evidence>
<evidence type="ECO:0000313" key="8">
    <source>
        <dbReference type="EMBL" id="GGI70489.1"/>
    </source>
</evidence>
<comment type="function">
    <text evidence="6">Acetyltransferase implicated in the O-acetylation of Nod factors.</text>
</comment>
<organism evidence="8 9">
    <name type="scientific">Shewanella gelidii</name>
    <dbReference type="NCBI Taxonomy" id="1642821"/>
    <lineage>
        <taxon>Bacteria</taxon>
        <taxon>Pseudomonadati</taxon>
        <taxon>Pseudomonadota</taxon>
        <taxon>Gammaproteobacteria</taxon>
        <taxon>Alteromonadales</taxon>
        <taxon>Shewanellaceae</taxon>
        <taxon>Shewanella</taxon>
    </lineage>
</organism>
<dbReference type="PROSITE" id="PS00101">
    <property type="entry name" value="HEXAPEP_TRANSFERASES"/>
    <property type="match status" value="1"/>
</dbReference>